<name>A0A814QMK4_9BILA</name>
<protein>
    <submittedName>
        <fullName evidence="1">Uncharacterized protein</fullName>
    </submittedName>
</protein>
<keyword evidence="2" id="KW-1185">Reference proteome</keyword>
<comment type="caution">
    <text evidence="1">The sequence shown here is derived from an EMBL/GenBank/DDBJ whole genome shotgun (WGS) entry which is preliminary data.</text>
</comment>
<gene>
    <name evidence="1" type="ORF">OXX778_LOCUS22069</name>
</gene>
<evidence type="ECO:0000313" key="1">
    <source>
        <dbReference type="EMBL" id="CAF1121645.1"/>
    </source>
</evidence>
<organism evidence="1 2">
    <name type="scientific">Brachionus calyciflorus</name>
    <dbReference type="NCBI Taxonomy" id="104777"/>
    <lineage>
        <taxon>Eukaryota</taxon>
        <taxon>Metazoa</taxon>
        <taxon>Spiralia</taxon>
        <taxon>Gnathifera</taxon>
        <taxon>Rotifera</taxon>
        <taxon>Eurotatoria</taxon>
        <taxon>Monogononta</taxon>
        <taxon>Pseudotrocha</taxon>
        <taxon>Ploima</taxon>
        <taxon>Brachionidae</taxon>
        <taxon>Brachionus</taxon>
    </lineage>
</organism>
<accession>A0A814QMK4</accession>
<evidence type="ECO:0000313" key="2">
    <source>
        <dbReference type="Proteomes" id="UP000663879"/>
    </source>
</evidence>
<dbReference type="EMBL" id="CAJNOC010008860">
    <property type="protein sequence ID" value="CAF1121645.1"/>
    <property type="molecule type" value="Genomic_DNA"/>
</dbReference>
<proteinExistence type="predicted"/>
<sequence>MEQKGDIELDSEMESDEDQTFLEESNLIYIDNLTKHPSLIYKVIIINGKEKILKVFIGNVKN</sequence>
<feature type="non-terminal residue" evidence="1">
    <location>
        <position position="62"/>
    </location>
</feature>
<reference evidence="1" key="1">
    <citation type="submission" date="2021-02" db="EMBL/GenBank/DDBJ databases">
        <authorList>
            <person name="Nowell W R."/>
        </authorList>
    </citation>
    <scope>NUCLEOTIDE SEQUENCE</scope>
    <source>
        <strain evidence="1">Ploen Becks lab</strain>
    </source>
</reference>
<dbReference type="AlphaFoldDB" id="A0A814QMK4"/>
<dbReference type="Proteomes" id="UP000663879">
    <property type="component" value="Unassembled WGS sequence"/>
</dbReference>